<dbReference type="AlphaFoldDB" id="A0A9X2BY49"/>
<dbReference type="SUPFAM" id="SSF55166">
    <property type="entry name" value="Hedgehog/DD-peptidase"/>
    <property type="match status" value="1"/>
</dbReference>
<dbReference type="InterPro" id="IPR052179">
    <property type="entry name" value="DD-CPase-like"/>
</dbReference>
<organism evidence="3 4">
    <name type="scientific">Roseomonas acroporae</name>
    <dbReference type="NCBI Taxonomy" id="2937791"/>
    <lineage>
        <taxon>Bacteria</taxon>
        <taxon>Pseudomonadati</taxon>
        <taxon>Pseudomonadota</taxon>
        <taxon>Alphaproteobacteria</taxon>
        <taxon>Acetobacterales</taxon>
        <taxon>Roseomonadaceae</taxon>
        <taxon>Roseomonas</taxon>
    </lineage>
</organism>
<proteinExistence type="predicted"/>
<keyword evidence="4" id="KW-1185">Reference proteome</keyword>
<dbReference type="InterPro" id="IPR009045">
    <property type="entry name" value="Zn_M74/Hedgehog-like"/>
</dbReference>
<dbReference type="GO" id="GO:0006508">
    <property type="term" value="P:proteolysis"/>
    <property type="evidence" value="ECO:0007669"/>
    <property type="project" value="InterPro"/>
</dbReference>
<keyword evidence="3" id="KW-0378">Hydrolase</keyword>
<evidence type="ECO:0000259" key="2">
    <source>
        <dbReference type="Pfam" id="PF02557"/>
    </source>
</evidence>
<feature type="region of interest" description="Disordered" evidence="1">
    <location>
        <begin position="730"/>
        <end position="766"/>
    </location>
</feature>
<dbReference type="PANTHER" id="PTHR34385:SF1">
    <property type="entry name" value="PEPTIDOGLYCAN L-ALANYL-D-GLUTAMATE ENDOPEPTIDASE CWLK"/>
    <property type="match status" value="1"/>
</dbReference>
<feature type="compositionally biased region" description="Pro residues" evidence="1">
    <location>
        <begin position="737"/>
        <end position="751"/>
    </location>
</feature>
<evidence type="ECO:0000313" key="4">
    <source>
        <dbReference type="Proteomes" id="UP001139516"/>
    </source>
</evidence>
<dbReference type="PANTHER" id="PTHR34385">
    <property type="entry name" value="D-ALANYL-D-ALANINE CARBOXYPEPTIDASE"/>
    <property type="match status" value="1"/>
</dbReference>
<dbReference type="GO" id="GO:0004180">
    <property type="term" value="F:carboxypeptidase activity"/>
    <property type="evidence" value="ECO:0007669"/>
    <property type="project" value="UniProtKB-KW"/>
</dbReference>
<protein>
    <submittedName>
        <fullName evidence="3">D-alanyl-D-alanine carboxypeptidase family protein</fullName>
    </submittedName>
</protein>
<dbReference type="CDD" id="cd14814">
    <property type="entry name" value="Peptidase_M15"/>
    <property type="match status" value="1"/>
</dbReference>
<dbReference type="InterPro" id="IPR003709">
    <property type="entry name" value="VanY-like_core_dom"/>
</dbReference>
<name>A0A9X2BY49_9PROT</name>
<feature type="domain" description="D-alanyl-D-alanine carboxypeptidase-like core" evidence="2">
    <location>
        <begin position="776"/>
        <end position="887"/>
    </location>
</feature>
<comment type="caution">
    <text evidence="3">The sequence shown here is derived from an EMBL/GenBank/DDBJ whole genome shotgun (WGS) entry which is preliminary data.</text>
</comment>
<evidence type="ECO:0000256" key="1">
    <source>
        <dbReference type="SAM" id="MobiDB-lite"/>
    </source>
</evidence>
<dbReference type="EMBL" id="JALPRX010000165">
    <property type="protein sequence ID" value="MCK8788006.1"/>
    <property type="molecule type" value="Genomic_DNA"/>
</dbReference>
<gene>
    <name evidence="3" type="ORF">M0638_26985</name>
</gene>
<keyword evidence="3" id="KW-0645">Protease</keyword>
<evidence type="ECO:0000313" key="3">
    <source>
        <dbReference type="EMBL" id="MCK8788006.1"/>
    </source>
</evidence>
<accession>A0A9X2BY49</accession>
<sequence>MPQVPGAFEGSRVRANGTVMPNIPAGAFGEGITQAAQRQAGAMAQGGQALEQGAARLDQAAAGLDRMAREQIQQETVNRRTTQLAGMVTSLAELETQVEQQRDPDGVRNTWKQGVARLRQAAVDGAGNEDDRTWIGAQFDQQAAGRLRWVEGQARGRARDSGLALLGEAERAQSRNADMARSPEGRQAAIMAFDAAVAGQLAAGNIGQDDAQRLRTRFAGSVEFLALNRLVGDDPHAGLRALSDPRLTGNLSPEQRLRLEDRGQAGVLRLEQQAEAAQRRAEADMNRRERRALVALGEWNALAAQGIVPADRAAQTLELARGTDAEPLVRATIANARLTDQFRMAPLPQQREMFAAAQERIRAGAASDADLAVRDRMRATAQQQREGYATDGLGQAVRDGLVRQDEIPPLNLADPSTINQRTALAQRVMAARGRPVSALSSGDLQEITRQFVQSQADPALATRVIATVNGIQDPAVRQQTIEALEKARGDAGRMPRGSIAVIADLARGDASQQRAAMELTQQLTSEADDRVRRAGEAPQLRSAMERVFSDPRMQVARAAGTLIGREGRAGTNRLDAYADMVQGVAQRLVAQGETPDRAVSRAMDTVFAGSRPVVIPGVATMTLQPGMESGDGLRRGLVALRDGWIARLPTDVSSGRTADQLAINREVVRNARNGEWVDFGQGQYAFVGEGERGIRGVLFTATADQINEAARRGVTQGLIGNLGTRTGAQRIEGWDLPDPPRPAAPAPPATPGPRAAADPRNGNLPDTELVSIGGNHRLAPAVAPAYQQMVAEARAAGFDLAPSDSYRTLDQQRDLAARKGRYSQGGFAAEPGHSRHGLGEAVDLGERGPGGQVRPLTPQAVAWLQANAGRFGFETIPREPWHWQFRGQQVAGR</sequence>
<keyword evidence="3" id="KW-0121">Carboxypeptidase</keyword>
<dbReference type="Proteomes" id="UP001139516">
    <property type="component" value="Unassembled WGS sequence"/>
</dbReference>
<dbReference type="Pfam" id="PF02557">
    <property type="entry name" value="VanY"/>
    <property type="match status" value="1"/>
</dbReference>
<dbReference type="Gene3D" id="3.30.1380.10">
    <property type="match status" value="1"/>
</dbReference>
<reference evidence="3" key="1">
    <citation type="submission" date="2022-04" db="EMBL/GenBank/DDBJ databases">
        <title>Roseomonas acroporae sp. nov., isolated from coral Acropora digitifera.</title>
        <authorList>
            <person name="Sun H."/>
        </authorList>
    </citation>
    <scope>NUCLEOTIDE SEQUENCE</scope>
    <source>
        <strain evidence="3">NAR14</strain>
    </source>
</reference>